<keyword evidence="2" id="KW-1185">Reference proteome</keyword>
<protein>
    <submittedName>
        <fullName evidence="1">Uncharacterized protein</fullName>
    </submittedName>
</protein>
<dbReference type="HOGENOM" id="CLU_2829881_0_0_9"/>
<gene>
    <name evidence="1" type="ordered locus">TherJR_1757</name>
</gene>
<dbReference type="Proteomes" id="UP000002377">
    <property type="component" value="Chromosome"/>
</dbReference>
<accession>D5X7N6</accession>
<reference evidence="1 2" key="1">
    <citation type="submission" date="2010-05" db="EMBL/GenBank/DDBJ databases">
        <title>Complete sequence of Thermincola sp. JR.</title>
        <authorList>
            <consortium name="US DOE Joint Genome Institute"/>
            <person name="Lucas S."/>
            <person name="Copeland A."/>
            <person name="Lapidus A."/>
            <person name="Cheng J.-F."/>
            <person name="Bruce D."/>
            <person name="Goodwin L."/>
            <person name="Pitluck S."/>
            <person name="Chertkov O."/>
            <person name="Detter J.C."/>
            <person name="Han C."/>
            <person name="Tapia R."/>
            <person name="Land M."/>
            <person name="Hauser L."/>
            <person name="Kyrpides N."/>
            <person name="Mikhailova N."/>
            <person name="Hazen T.C."/>
            <person name="Woyke T."/>
        </authorList>
    </citation>
    <scope>NUCLEOTIDE SEQUENCE [LARGE SCALE GENOMIC DNA]</scope>
    <source>
        <strain evidence="1 2">JR</strain>
    </source>
</reference>
<sequence length="66" mass="7687">MATKIVSRFFPEMRKVGQDGGLFLRQLRDTVQEVKTEDPSLADYHLYDLGFIQQENGLEVKMYFEG</sequence>
<name>D5X7N6_THEPJ</name>
<organism evidence="1 2">
    <name type="scientific">Thermincola potens (strain JR)</name>
    <dbReference type="NCBI Taxonomy" id="635013"/>
    <lineage>
        <taxon>Bacteria</taxon>
        <taxon>Bacillati</taxon>
        <taxon>Bacillota</taxon>
        <taxon>Clostridia</taxon>
        <taxon>Eubacteriales</taxon>
        <taxon>Thermincolaceae</taxon>
        <taxon>Thermincola</taxon>
    </lineage>
</organism>
<dbReference type="KEGG" id="tjr:TherJR_1757"/>
<proteinExistence type="predicted"/>
<dbReference type="AlphaFoldDB" id="D5X7N6"/>
<evidence type="ECO:0000313" key="1">
    <source>
        <dbReference type="EMBL" id="ADG82606.1"/>
    </source>
</evidence>
<dbReference type="RefSeq" id="WP_013120619.1">
    <property type="nucleotide sequence ID" value="NC_014152.1"/>
</dbReference>
<dbReference type="STRING" id="635013.TherJR_1757"/>
<dbReference type="EMBL" id="CP002028">
    <property type="protein sequence ID" value="ADG82606.1"/>
    <property type="molecule type" value="Genomic_DNA"/>
</dbReference>
<evidence type="ECO:0000313" key="2">
    <source>
        <dbReference type="Proteomes" id="UP000002377"/>
    </source>
</evidence>